<dbReference type="Pfam" id="PF04261">
    <property type="entry name" value="Dyp_perox_N"/>
    <property type="match status" value="1"/>
</dbReference>
<comment type="function">
    <text evidence="15">Involved in the recovery of exogenous heme iron. Extracts iron from heme while preserving the protoporphyrin ring intact.</text>
</comment>
<evidence type="ECO:0000256" key="7">
    <source>
        <dbReference type="ARBA" id="ARBA00023002"/>
    </source>
</evidence>
<evidence type="ECO:0000256" key="14">
    <source>
        <dbReference type="PIRSR" id="PIRSR606313-2"/>
    </source>
</evidence>
<evidence type="ECO:0000256" key="2">
    <source>
        <dbReference type="ARBA" id="ARBA00005365"/>
    </source>
</evidence>
<comment type="cofactor">
    <cofactor evidence="13 15">
        <name>heme b</name>
        <dbReference type="ChEBI" id="CHEBI:60344"/>
    </cofactor>
    <text evidence="13 15">Binds 1 heme b (iron(II)-protoporphyrin IX) group non-covalently per subunit.</text>
</comment>
<keyword evidence="8 13" id="KW-0408">Iron</keyword>
<dbReference type="EMBL" id="BMJQ01000018">
    <property type="protein sequence ID" value="GGF41747.1"/>
    <property type="molecule type" value="Genomic_DNA"/>
</dbReference>
<evidence type="ECO:0000256" key="11">
    <source>
        <dbReference type="ARBA" id="ARBA00033775"/>
    </source>
</evidence>
<feature type="domain" description="Dyp-type peroxidase N-terminal" evidence="17">
    <location>
        <begin position="59"/>
        <end position="215"/>
    </location>
</feature>
<evidence type="ECO:0000256" key="4">
    <source>
        <dbReference type="ARBA" id="ARBA00022617"/>
    </source>
</evidence>
<dbReference type="NCBIfam" id="TIGR01412">
    <property type="entry name" value="tat_substr_1"/>
    <property type="match status" value="1"/>
</dbReference>
<feature type="region of interest" description="Disordered" evidence="16">
    <location>
        <begin position="101"/>
        <end position="121"/>
    </location>
</feature>
<keyword evidence="3 15" id="KW-0575">Peroxidase</keyword>
<feature type="binding site" evidence="14">
    <location>
        <position position="287"/>
    </location>
    <ligand>
        <name>protoporphyrin IX</name>
        <dbReference type="ChEBI" id="CHEBI:57306"/>
    </ligand>
</feature>
<comment type="similarity">
    <text evidence="2">Belongs to the DyP-type peroxidase family. EfeB subfamily.</text>
</comment>
<comment type="caution">
    <text evidence="19">The sequence shown here is derived from an EMBL/GenBank/DDBJ whole genome shotgun (WGS) entry which is preliminary data.</text>
</comment>
<evidence type="ECO:0000256" key="12">
    <source>
        <dbReference type="ARBA" id="ARBA00048856"/>
    </source>
</evidence>
<comment type="subcellular location">
    <subcellularLocation>
        <location evidence="1">Cell envelope</location>
    </subcellularLocation>
</comment>
<dbReference type="AlphaFoldDB" id="A0A8J3E686"/>
<reference evidence="19" key="2">
    <citation type="submission" date="2020-09" db="EMBL/GenBank/DDBJ databases">
        <authorList>
            <person name="Sun Q."/>
            <person name="Zhou Y."/>
        </authorList>
    </citation>
    <scope>NUCLEOTIDE SEQUENCE</scope>
    <source>
        <strain evidence="19">CGMCC 1.15725</strain>
    </source>
</reference>
<dbReference type="GO" id="GO:0020037">
    <property type="term" value="F:heme binding"/>
    <property type="evidence" value="ECO:0007669"/>
    <property type="project" value="InterPro"/>
</dbReference>
<dbReference type="Proteomes" id="UP000646365">
    <property type="component" value="Unassembled WGS sequence"/>
</dbReference>
<keyword evidence="6" id="KW-0732">Signal</keyword>
<keyword evidence="4 13" id="KW-0349">Heme</keyword>
<evidence type="ECO:0000256" key="8">
    <source>
        <dbReference type="ARBA" id="ARBA00023004"/>
    </source>
</evidence>
<evidence type="ECO:0000256" key="3">
    <source>
        <dbReference type="ARBA" id="ARBA00022559"/>
    </source>
</evidence>
<dbReference type="EC" id="1.11.1.-" evidence="15"/>
<evidence type="ECO:0000259" key="17">
    <source>
        <dbReference type="Pfam" id="PF04261"/>
    </source>
</evidence>
<feature type="binding site" evidence="13">
    <location>
        <position position="322"/>
    </location>
    <ligand>
        <name>heme b</name>
        <dbReference type="ChEBI" id="CHEBI:60344"/>
    </ligand>
</feature>
<keyword evidence="20" id="KW-1185">Reference proteome</keyword>
<feature type="domain" description="Dyp-type peroxidase C-terminal" evidence="18">
    <location>
        <begin position="224"/>
        <end position="411"/>
    </location>
</feature>
<dbReference type="PROSITE" id="PS51404">
    <property type="entry name" value="DYP_PEROXIDASE"/>
    <property type="match status" value="1"/>
</dbReference>
<dbReference type="InterPro" id="IPR011008">
    <property type="entry name" value="Dimeric_a/b-barrel"/>
</dbReference>
<dbReference type="InterPro" id="IPR006311">
    <property type="entry name" value="TAT_signal"/>
</dbReference>
<organism evidence="19 20">
    <name type="scientific">Aliidongia dinghuensis</name>
    <dbReference type="NCBI Taxonomy" id="1867774"/>
    <lineage>
        <taxon>Bacteria</taxon>
        <taxon>Pseudomonadati</taxon>
        <taxon>Pseudomonadota</taxon>
        <taxon>Alphaproteobacteria</taxon>
        <taxon>Rhodospirillales</taxon>
        <taxon>Dongiaceae</taxon>
        <taxon>Aliidongia</taxon>
    </lineage>
</organism>
<dbReference type="Pfam" id="PF20628">
    <property type="entry name" value="Dyp_perox_C"/>
    <property type="match status" value="1"/>
</dbReference>
<dbReference type="GO" id="GO:0033212">
    <property type="term" value="P:iron import into cell"/>
    <property type="evidence" value="ECO:0007669"/>
    <property type="project" value="InterPro"/>
</dbReference>
<proteinExistence type="inferred from homology"/>
<evidence type="ECO:0000256" key="1">
    <source>
        <dbReference type="ARBA" id="ARBA00004196"/>
    </source>
</evidence>
<accession>A0A8J3E686</accession>
<dbReference type="PANTHER" id="PTHR30521:SF4">
    <property type="entry name" value="DEFERROCHELATASE"/>
    <property type="match status" value="1"/>
</dbReference>
<keyword evidence="9" id="KW-0456">Lyase</keyword>
<dbReference type="GO" id="GO:0005829">
    <property type="term" value="C:cytosol"/>
    <property type="evidence" value="ECO:0007669"/>
    <property type="project" value="TreeGrafter"/>
</dbReference>
<evidence type="ECO:0000256" key="9">
    <source>
        <dbReference type="ARBA" id="ARBA00023239"/>
    </source>
</evidence>
<dbReference type="GO" id="GO:0046872">
    <property type="term" value="F:metal ion binding"/>
    <property type="evidence" value="ECO:0007669"/>
    <property type="project" value="UniProtKB-KW"/>
</dbReference>
<evidence type="ECO:0000256" key="5">
    <source>
        <dbReference type="ARBA" id="ARBA00022723"/>
    </source>
</evidence>
<evidence type="ECO:0000256" key="13">
    <source>
        <dbReference type="PIRSR" id="PIRSR606313-1"/>
    </source>
</evidence>
<dbReference type="GO" id="GO:0004601">
    <property type="term" value="F:peroxidase activity"/>
    <property type="evidence" value="ECO:0007669"/>
    <property type="project" value="UniProtKB-KW"/>
</dbReference>
<evidence type="ECO:0000256" key="15">
    <source>
        <dbReference type="RuleBase" id="RU365017"/>
    </source>
</evidence>
<evidence type="ECO:0000313" key="20">
    <source>
        <dbReference type="Proteomes" id="UP000646365"/>
    </source>
</evidence>
<reference evidence="19" key="1">
    <citation type="journal article" date="2014" name="Int. J. Syst. Evol. Microbiol.">
        <title>Complete genome sequence of Corynebacterium casei LMG S-19264T (=DSM 44701T), isolated from a smear-ripened cheese.</title>
        <authorList>
            <consortium name="US DOE Joint Genome Institute (JGI-PGF)"/>
            <person name="Walter F."/>
            <person name="Albersmeier A."/>
            <person name="Kalinowski J."/>
            <person name="Ruckert C."/>
        </authorList>
    </citation>
    <scope>NUCLEOTIDE SEQUENCE</scope>
    <source>
        <strain evidence="19">CGMCC 1.15725</strain>
    </source>
</reference>
<dbReference type="PANTHER" id="PTHR30521">
    <property type="entry name" value="DEFERROCHELATASE/PEROXIDASE"/>
    <property type="match status" value="1"/>
</dbReference>
<keyword evidence="7 15" id="KW-0560">Oxidoreductase</keyword>
<evidence type="ECO:0000313" key="19">
    <source>
        <dbReference type="EMBL" id="GGF41747.1"/>
    </source>
</evidence>
<dbReference type="GO" id="GO:0004325">
    <property type="term" value="F:ferrochelatase activity"/>
    <property type="evidence" value="ECO:0007669"/>
    <property type="project" value="UniProtKB-EC"/>
</dbReference>
<dbReference type="InterPro" id="IPR048328">
    <property type="entry name" value="Dyp_perox_C"/>
</dbReference>
<dbReference type="InterPro" id="IPR006314">
    <property type="entry name" value="Dyp_peroxidase"/>
</dbReference>
<sequence>MSISGRKPPHPSRRGFLATAGSLVAAGGIGLTAEAATTPAPDKKRAGTPAAEPFWGARQSGILTPAQSHTYFAAFDLTTTKREDVVKLLQRWTEAAARLTRGEPAEPIPADQSVPAGDSADGLGLGPARLTLTFGFGAGLFTKDGQDRYGLAAHRPEALVDLPRFNGDQLVPARTGGDLSVQACADDPQVAFHAVRQLSAMAYDIAEMRWVQTGFSSQPPGEKTPRNLMGFKDGTRQPDQIDKVVWVGPEGPAWMQGGSYMVVRRVRISLEHWDRMNVDFQEKTIGRHKYSGAPLGKKKEFDEVDLDATDAEGNPVMPENSHVRLSHSSSNDGAEIYRRGYSYNDGVAFTAERWPPWKQGMLYDAGLLFVCYQRDPRTGFIKIFGNSSKFDMLNQFATHVGSGLFACPPGARPGGYIGQSLFEA</sequence>
<dbReference type="InterPro" id="IPR048327">
    <property type="entry name" value="Dyp_perox_N"/>
</dbReference>
<evidence type="ECO:0000256" key="10">
    <source>
        <dbReference type="ARBA" id="ARBA00033771"/>
    </source>
</evidence>
<protein>
    <recommendedName>
        <fullName evidence="10 15">Deferrochelatase</fullName>
        <ecNumber evidence="15">1.11.1.-</ecNumber>
    </recommendedName>
    <alternativeName>
        <fullName evidence="11 15">Peroxidase EfeB</fullName>
    </alternativeName>
</protein>
<dbReference type="InterPro" id="IPR006313">
    <property type="entry name" value="EfeB/EfeN"/>
</dbReference>
<dbReference type="NCBIfam" id="TIGR01409">
    <property type="entry name" value="TAT_signal_seq"/>
    <property type="match status" value="1"/>
</dbReference>
<evidence type="ECO:0000256" key="16">
    <source>
        <dbReference type="SAM" id="MobiDB-lite"/>
    </source>
</evidence>
<name>A0A8J3E686_9PROT</name>
<evidence type="ECO:0000256" key="6">
    <source>
        <dbReference type="ARBA" id="ARBA00022729"/>
    </source>
</evidence>
<comment type="catalytic activity">
    <reaction evidence="12">
        <text>heme b + 2 H(+) = protoporphyrin IX + Fe(2+)</text>
        <dbReference type="Rhea" id="RHEA:22584"/>
        <dbReference type="ChEBI" id="CHEBI:15378"/>
        <dbReference type="ChEBI" id="CHEBI:29033"/>
        <dbReference type="ChEBI" id="CHEBI:57306"/>
        <dbReference type="ChEBI" id="CHEBI:60344"/>
        <dbReference type="EC" id="4.98.1.1"/>
    </reaction>
    <physiologicalReaction direction="left-to-right" evidence="12">
        <dbReference type="Rhea" id="RHEA:22585"/>
    </physiologicalReaction>
</comment>
<keyword evidence="5 13" id="KW-0479">Metal-binding</keyword>
<gene>
    <name evidence="19" type="ORF">GCM10011611_55220</name>
</gene>
<dbReference type="InterPro" id="IPR019546">
    <property type="entry name" value="TAT_signal_bac_arc"/>
</dbReference>
<dbReference type="SUPFAM" id="SSF54909">
    <property type="entry name" value="Dimeric alpha+beta barrel"/>
    <property type="match status" value="1"/>
</dbReference>
<dbReference type="RefSeq" id="WP_189051402.1">
    <property type="nucleotide sequence ID" value="NZ_BMJQ01000018.1"/>
</dbReference>
<dbReference type="PROSITE" id="PS51318">
    <property type="entry name" value="TAT"/>
    <property type="match status" value="1"/>
</dbReference>
<dbReference type="GO" id="GO:0030313">
    <property type="term" value="C:cell envelope"/>
    <property type="evidence" value="ECO:0007669"/>
    <property type="project" value="UniProtKB-SubCell"/>
</dbReference>
<evidence type="ECO:0000259" key="18">
    <source>
        <dbReference type="Pfam" id="PF20628"/>
    </source>
</evidence>
<feature type="binding site" evidence="13">
    <location>
        <position position="338"/>
    </location>
    <ligand>
        <name>heme b</name>
        <dbReference type="ChEBI" id="CHEBI:60344"/>
    </ligand>
</feature>
<dbReference type="NCBIfam" id="TIGR01413">
    <property type="entry name" value="Dyp_perox_fam"/>
    <property type="match status" value="1"/>
</dbReference>